<dbReference type="InterPro" id="IPR012675">
    <property type="entry name" value="Beta-grasp_dom_sf"/>
</dbReference>
<evidence type="ECO:0000256" key="6">
    <source>
        <dbReference type="ARBA" id="ARBA00023002"/>
    </source>
</evidence>
<comment type="cofactor">
    <cofactor evidence="1">
        <name>FAD</name>
        <dbReference type="ChEBI" id="CHEBI:57692"/>
    </cofactor>
</comment>
<proteinExistence type="predicted"/>
<organism evidence="11 12">
    <name type="scientific">Abyssalbus ytuae</name>
    <dbReference type="NCBI Taxonomy" id="2926907"/>
    <lineage>
        <taxon>Bacteria</taxon>
        <taxon>Pseudomonadati</taxon>
        <taxon>Bacteroidota</taxon>
        <taxon>Flavobacteriia</taxon>
        <taxon>Flavobacteriales</taxon>
        <taxon>Flavobacteriaceae</taxon>
        <taxon>Abyssalbus</taxon>
    </lineage>
</organism>
<dbReference type="PANTHER" id="PTHR47354:SF8">
    <property type="entry name" value="1,2-PHENYLACETYL-COA EPOXIDASE, SUBUNIT E"/>
    <property type="match status" value="1"/>
</dbReference>
<evidence type="ECO:0000256" key="3">
    <source>
        <dbReference type="ARBA" id="ARBA00022714"/>
    </source>
</evidence>
<feature type="domain" description="FAD-binding FR-type" evidence="10">
    <location>
        <begin position="2"/>
        <end position="106"/>
    </location>
</feature>
<dbReference type="InterPro" id="IPR036010">
    <property type="entry name" value="2Fe-2S_ferredoxin-like_sf"/>
</dbReference>
<dbReference type="PROSITE" id="PS51384">
    <property type="entry name" value="FAD_FR"/>
    <property type="match status" value="1"/>
</dbReference>
<dbReference type="GO" id="GO:0051537">
    <property type="term" value="F:2 iron, 2 sulfur cluster binding"/>
    <property type="evidence" value="ECO:0007669"/>
    <property type="project" value="UniProtKB-KW"/>
</dbReference>
<dbReference type="PRINTS" id="PR00406">
    <property type="entry name" value="CYTB5RDTASE"/>
</dbReference>
<dbReference type="Proteomes" id="UP000831290">
    <property type="component" value="Chromosome"/>
</dbReference>
<evidence type="ECO:0000256" key="8">
    <source>
        <dbReference type="ARBA" id="ARBA00023014"/>
    </source>
</evidence>
<evidence type="ECO:0000313" key="11">
    <source>
        <dbReference type="EMBL" id="UOB16003.1"/>
    </source>
</evidence>
<dbReference type="InterPro" id="IPR006058">
    <property type="entry name" value="2Fe2S_fd_BS"/>
</dbReference>
<keyword evidence="8" id="KW-0411">Iron-sulfur</keyword>
<name>A0A9E6ZQE8_9FLAO</name>
<dbReference type="KEGG" id="fbm:MQE35_09650"/>
<dbReference type="GO" id="GO:0050660">
    <property type="term" value="F:flavin adenine dinucleotide binding"/>
    <property type="evidence" value="ECO:0007669"/>
    <property type="project" value="TreeGrafter"/>
</dbReference>
<dbReference type="AlphaFoldDB" id="A0A9E6ZQE8"/>
<evidence type="ECO:0000259" key="10">
    <source>
        <dbReference type="PROSITE" id="PS51384"/>
    </source>
</evidence>
<dbReference type="CDD" id="cd06214">
    <property type="entry name" value="PA_degradation_oxidoreductase_like"/>
    <property type="match status" value="1"/>
</dbReference>
<dbReference type="InterPro" id="IPR001041">
    <property type="entry name" value="2Fe-2S_ferredoxin-type"/>
</dbReference>
<dbReference type="PROSITE" id="PS51085">
    <property type="entry name" value="2FE2S_FER_2"/>
    <property type="match status" value="1"/>
</dbReference>
<dbReference type="RefSeq" id="WP_255841150.1">
    <property type="nucleotide sequence ID" value="NZ_CP094358.1"/>
</dbReference>
<sequence>MSQFHKLTIKEVKKITPKAVTVLFDVPDTLKDKFQFEAGQYVTVKKEIGGKELRRDYSICSSPLSGQIKVGIKKVEGGTFSVYANDDLKVGDILEVHEPNGRFTFIPNKSISRNIAAFAAGSGITPVISIMKTVLKEEPESNFVLIYGNKTITDSMFHDEILELKLKYPGRLSVYFVYSRTQEENSIFGRIEKSTVNFVIKNKHKNIDFDSFYLCGPEAMIKTVSEALKDTGVSNSKIHFELFTYTSPVENVIPDAVPEGKTKIKVLLDDEETEFIMDKKTRVLDAVLKHNLDAPYSCQGGICSSCIAKLKEGEVKMVKNQILTDGEIEEGFILTCQSHPVTDSVFIDYDDV</sequence>
<evidence type="ECO:0000259" key="9">
    <source>
        <dbReference type="PROSITE" id="PS51085"/>
    </source>
</evidence>
<protein>
    <submittedName>
        <fullName evidence="11">Ferredoxin--NADP reductase</fullName>
    </submittedName>
</protein>
<keyword evidence="7" id="KW-0408">Iron</keyword>
<keyword evidence="5" id="KW-0274">FAD</keyword>
<dbReference type="PROSITE" id="PS00197">
    <property type="entry name" value="2FE2S_FER_1"/>
    <property type="match status" value="1"/>
</dbReference>
<dbReference type="GO" id="GO:0016491">
    <property type="term" value="F:oxidoreductase activity"/>
    <property type="evidence" value="ECO:0007669"/>
    <property type="project" value="UniProtKB-KW"/>
</dbReference>
<keyword evidence="6" id="KW-0560">Oxidoreductase</keyword>
<keyword evidence="2" id="KW-0285">Flavoprotein</keyword>
<reference evidence="11" key="1">
    <citation type="submission" date="2022-03" db="EMBL/GenBank/DDBJ databases">
        <title>Description of Abyssus ytuae gen. nov., sp. nov., a novel member of the family Flavobacteriaceae isolated from the sediment of Mariana Trench.</title>
        <authorList>
            <person name="Zhang J."/>
            <person name="Xu X."/>
        </authorList>
    </citation>
    <scope>NUCLEOTIDE SEQUENCE</scope>
    <source>
        <strain evidence="11">MT3330</strain>
    </source>
</reference>
<dbReference type="GO" id="GO:0046872">
    <property type="term" value="F:metal ion binding"/>
    <property type="evidence" value="ECO:0007669"/>
    <property type="project" value="UniProtKB-KW"/>
</dbReference>
<feature type="domain" description="2Fe-2S ferredoxin-type" evidence="9">
    <location>
        <begin position="262"/>
        <end position="352"/>
    </location>
</feature>
<dbReference type="InterPro" id="IPR039261">
    <property type="entry name" value="FNR_nucleotide-bd"/>
</dbReference>
<dbReference type="SUPFAM" id="SSF52343">
    <property type="entry name" value="Ferredoxin reductase-like, C-terminal NADP-linked domain"/>
    <property type="match status" value="1"/>
</dbReference>
<dbReference type="Pfam" id="PF00175">
    <property type="entry name" value="NAD_binding_1"/>
    <property type="match status" value="1"/>
</dbReference>
<dbReference type="EMBL" id="CP094358">
    <property type="protein sequence ID" value="UOB16003.1"/>
    <property type="molecule type" value="Genomic_DNA"/>
</dbReference>
<evidence type="ECO:0000256" key="1">
    <source>
        <dbReference type="ARBA" id="ARBA00001974"/>
    </source>
</evidence>
<keyword evidence="3" id="KW-0001">2Fe-2S</keyword>
<dbReference type="SUPFAM" id="SSF54292">
    <property type="entry name" value="2Fe-2S ferredoxin-like"/>
    <property type="match status" value="1"/>
</dbReference>
<dbReference type="InterPro" id="IPR017938">
    <property type="entry name" value="Riboflavin_synthase-like_b-brl"/>
</dbReference>
<dbReference type="Gene3D" id="3.10.20.30">
    <property type="match status" value="1"/>
</dbReference>
<dbReference type="InterPro" id="IPR050415">
    <property type="entry name" value="MRET"/>
</dbReference>
<keyword evidence="4" id="KW-0479">Metal-binding</keyword>
<keyword evidence="12" id="KW-1185">Reference proteome</keyword>
<evidence type="ECO:0000256" key="7">
    <source>
        <dbReference type="ARBA" id="ARBA00023004"/>
    </source>
</evidence>
<evidence type="ECO:0000256" key="5">
    <source>
        <dbReference type="ARBA" id="ARBA00022827"/>
    </source>
</evidence>
<dbReference type="InterPro" id="IPR017927">
    <property type="entry name" value="FAD-bd_FR_type"/>
</dbReference>
<dbReference type="PANTHER" id="PTHR47354">
    <property type="entry name" value="NADH OXIDOREDUCTASE HCR"/>
    <property type="match status" value="1"/>
</dbReference>
<dbReference type="Pfam" id="PF00970">
    <property type="entry name" value="FAD_binding_6"/>
    <property type="match status" value="1"/>
</dbReference>
<dbReference type="Pfam" id="PF00111">
    <property type="entry name" value="Fer2"/>
    <property type="match status" value="1"/>
</dbReference>
<dbReference type="InterPro" id="IPR008333">
    <property type="entry name" value="Cbr1-like_FAD-bd_dom"/>
</dbReference>
<dbReference type="SUPFAM" id="SSF63380">
    <property type="entry name" value="Riboflavin synthase domain-like"/>
    <property type="match status" value="1"/>
</dbReference>
<evidence type="ECO:0000313" key="12">
    <source>
        <dbReference type="Proteomes" id="UP000831290"/>
    </source>
</evidence>
<gene>
    <name evidence="11" type="ORF">MQE35_09650</name>
</gene>
<dbReference type="InterPro" id="IPR001433">
    <property type="entry name" value="OxRdtase_FAD/NAD-bd"/>
</dbReference>
<evidence type="ECO:0000256" key="4">
    <source>
        <dbReference type="ARBA" id="ARBA00022723"/>
    </source>
</evidence>
<dbReference type="Gene3D" id="2.40.30.10">
    <property type="entry name" value="Translation factors"/>
    <property type="match status" value="1"/>
</dbReference>
<dbReference type="Gene3D" id="3.40.50.80">
    <property type="entry name" value="Nucleotide-binding domain of ferredoxin-NADP reductase (FNR) module"/>
    <property type="match status" value="1"/>
</dbReference>
<dbReference type="CDD" id="cd00207">
    <property type="entry name" value="fer2"/>
    <property type="match status" value="1"/>
</dbReference>
<accession>A0A9E6ZQE8</accession>
<evidence type="ECO:0000256" key="2">
    <source>
        <dbReference type="ARBA" id="ARBA00022630"/>
    </source>
</evidence>